<dbReference type="RefSeq" id="WP_252580104.1">
    <property type="nucleotide sequence ID" value="NZ_CP071527.1"/>
</dbReference>
<dbReference type="Pfam" id="PF00578">
    <property type="entry name" value="AhpC-TSA"/>
    <property type="match status" value="1"/>
</dbReference>
<dbReference type="CDD" id="cd02966">
    <property type="entry name" value="TlpA_like_family"/>
    <property type="match status" value="1"/>
</dbReference>
<evidence type="ECO:0000256" key="1">
    <source>
        <dbReference type="SAM" id="SignalP"/>
    </source>
</evidence>
<dbReference type="Gene3D" id="3.40.30.10">
    <property type="entry name" value="Glutaredoxin"/>
    <property type="match status" value="1"/>
</dbReference>
<sequence length="152" mass="16894">MSSLIKTLLSAVLLMTLTTASQADVLLRNIQGQDISFASLKGKWVLINYWAGWCKTCVEEIPALNRFYRKHKHDSVALFAVNYDALPLDKQHRLIKQLNIQYPSLRSDPAFALGLGDITGVPVTFVFNPKGELVNTLYGGQDVRALEEAMVG</sequence>
<feature type="chain" id="PRO_5046486453" evidence="1">
    <location>
        <begin position="24"/>
        <end position="152"/>
    </location>
</feature>
<accession>A0ABY4Y9L9</accession>
<dbReference type="InterPro" id="IPR013766">
    <property type="entry name" value="Thioredoxin_domain"/>
</dbReference>
<keyword evidence="4" id="KW-1185">Reference proteome</keyword>
<name>A0ABY4Y9L9_9GAMM</name>
<dbReference type="PANTHER" id="PTHR42852:SF18">
    <property type="entry name" value="CHROMOSOME UNDETERMINED SCAFFOLD_47, WHOLE GENOME SHOTGUN SEQUENCE"/>
    <property type="match status" value="1"/>
</dbReference>
<gene>
    <name evidence="3" type="ORF">J2N86_00075</name>
</gene>
<evidence type="ECO:0000259" key="2">
    <source>
        <dbReference type="PROSITE" id="PS51352"/>
    </source>
</evidence>
<dbReference type="SUPFAM" id="SSF52833">
    <property type="entry name" value="Thioredoxin-like"/>
    <property type="match status" value="1"/>
</dbReference>
<keyword evidence="1" id="KW-0732">Signal</keyword>
<evidence type="ECO:0000313" key="3">
    <source>
        <dbReference type="EMBL" id="USQ13784.1"/>
    </source>
</evidence>
<dbReference type="Proteomes" id="UP001057474">
    <property type="component" value="Chromosome"/>
</dbReference>
<dbReference type="PROSITE" id="PS51352">
    <property type="entry name" value="THIOREDOXIN_2"/>
    <property type="match status" value="1"/>
</dbReference>
<dbReference type="EMBL" id="CP071527">
    <property type="protein sequence ID" value="USQ13784.1"/>
    <property type="molecule type" value="Genomic_DNA"/>
</dbReference>
<dbReference type="InterPro" id="IPR050553">
    <property type="entry name" value="Thioredoxin_ResA/DsbE_sf"/>
</dbReference>
<dbReference type="InterPro" id="IPR036249">
    <property type="entry name" value="Thioredoxin-like_sf"/>
</dbReference>
<protein>
    <submittedName>
        <fullName evidence="3">TlpA family protein disulfide reductase</fullName>
    </submittedName>
</protein>
<dbReference type="PANTHER" id="PTHR42852">
    <property type="entry name" value="THIOL:DISULFIDE INTERCHANGE PROTEIN DSBE"/>
    <property type="match status" value="1"/>
</dbReference>
<feature type="signal peptide" evidence="1">
    <location>
        <begin position="1"/>
        <end position="23"/>
    </location>
</feature>
<reference evidence="3" key="1">
    <citation type="submission" date="2021-03" db="EMBL/GenBank/DDBJ databases">
        <title>Legionella lytica PCM 2298.</title>
        <authorList>
            <person name="Koper P."/>
        </authorList>
    </citation>
    <scope>NUCLEOTIDE SEQUENCE</scope>
    <source>
        <strain evidence="3">PCM 2298</strain>
    </source>
</reference>
<proteinExistence type="predicted"/>
<evidence type="ECO:0000313" key="4">
    <source>
        <dbReference type="Proteomes" id="UP001057474"/>
    </source>
</evidence>
<organism evidence="3 4">
    <name type="scientific">Legionella lytica</name>
    <dbReference type="NCBI Taxonomy" id="96232"/>
    <lineage>
        <taxon>Bacteria</taxon>
        <taxon>Pseudomonadati</taxon>
        <taxon>Pseudomonadota</taxon>
        <taxon>Gammaproteobacteria</taxon>
        <taxon>Legionellales</taxon>
        <taxon>Legionellaceae</taxon>
        <taxon>Legionella</taxon>
    </lineage>
</organism>
<dbReference type="InterPro" id="IPR000866">
    <property type="entry name" value="AhpC/TSA"/>
</dbReference>
<feature type="domain" description="Thioredoxin" evidence="2">
    <location>
        <begin position="14"/>
        <end position="152"/>
    </location>
</feature>